<dbReference type="Proteomes" id="UP000095286">
    <property type="component" value="Unplaced"/>
</dbReference>
<protein>
    <submittedName>
        <fullName evidence="2">BZIP domain-containing protein</fullName>
    </submittedName>
</protein>
<evidence type="ECO:0000313" key="1">
    <source>
        <dbReference type="Proteomes" id="UP000095286"/>
    </source>
</evidence>
<reference evidence="2" key="1">
    <citation type="submission" date="2016-11" db="UniProtKB">
        <authorList>
            <consortium name="WormBaseParasite"/>
        </authorList>
    </citation>
    <scope>IDENTIFICATION</scope>
    <source>
        <strain evidence="2">KR3021</strain>
    </source>
</reference>
<dbReference type="WBParaSite" id="RSKR_0000154400.1">
    <property type="protein sequence ID" value="RSKR_0000154400.1"/>
    <property type="gene ID" value="RSKR_0000154400"/>
</dbReference>
<evidence type="ECO:0000313" key="2">
    <source>
        <dbReference type="WBParaSite" id="RSKR_0000154400.1"/>
    </source>
</evidence>
<sequence>MDVLDSATDALNNLDKTTCFENKVKGQFIDKEDTTTGIIQHQNSIETKAREVVVVSSLAHPLQVTAPFLQHPPSVPKKVVVASSMTRQHKVTTPLQHCPIQIHINGYDIASTVNSQISFTSSAQREHNECCNFDRRTYLELKEISDMSGYYEKKVKRSKLPRSRRDVAIKRKWSKTPK</sequence>
<proteinExistence type="predicted"/>
<name>A0AC35TK96_9BILA</name>
<accession>A0AC35TK96</accession>
<organism evidence="1 2">
    <name type="scientific">Rhabditophanes sp. KR3021</name>
    <dbReference type="NCBI Taxonomy" id="114890"/>
    <lineage>
        <taxon>Eukaryota</taxon>
        <taxon>Metazoa</taxon>
        <taxon>Ecdysozoa</taxon>
        <taxon>Nematoda</taxon>
        <taxon>Chromadorea</taxon>
        <taxon>Rhabditida</taxon>
        <taxon>Tylenchina</taxon>
        <taxon>Panagrolaimomorpha</taxon>
        <taxon>Strongyloidoidea</taxon>
        <taxon>Alloionematidae</taxon>
        <taxon>Rhabditophanes</taxon>
    </lineage>
</organism>